<dbReference type="Proteomes" id="UP000439752">
    <property type="component" value="Unassembled WGS sequence"/>
</dbReference>
<reference evidence="6 7" key="1">
    <citation type="submission" date="2019-10" db="EMBL/GenBank/DDBJ databases">
        <authorList>
            <person name="Karimi E."/>
        </authorList>
    </citation>
    <scope>NUCLEOTIDE SEQUENCE [LARGE SCALE GENOMIC DNA]</scope>
    <source>
        <strain evidence="6">Exiguobacterium sp. 9Y</strain>
    </source>
</reference>
<evidence type="ECO:0000313" key="7">
    <source>
        <dbReference type="Proteomes" id="UP000439752"/>
    </source>
</evidence>
<keyword evidence="2" id="KW-0288">FMN</keyword>
<sequence length="316" mass="35958">MFDNHRSYQRMYREGELTLGLHVPLENFKSQTPTLTKQVELAQKAEQYGFTTLWLRDVLLKGPYFLDPAVGQIYDMLIYGTHLLGQTKQIALGTSALVLPLRHPLRSAKELATIEALFPERLILGVSSGDRQADFHGLGIDHPSRGTQFQESLHVMEQALYTDYPEIRSDYGDVTGATLVPRPKKRIPTMITGFAQQDMDWLATNGDGWMYYPQGPFEQASAIKDWRRASQDAGTTRFRPFSMPMHLDLAADPDEAPTPIRLGFRLGRNRLIELLHLYRELGVNHLFFALFDSERPAEDVIDELGTYVLPHFPPLD</sequence>
<dbReference type="InterPro" id="IPR011251">
    <property type="entry name" value="Luciferase-like_dom"/>
</dbReference>
<proteinExistence type="predicted"/>
<evidence type="ECO:0000256" key="2">
    <source>
        <dbReference type="ARBA" id="ARBA00022643"/>
    </source>
</evidence>
<organism evidence="6 7">
    <name type="scientific">Exiguobacterium oxidotolerans</name>
    <dbReference type="NCBI Taxonomy" id="223958"/>
    <lineage>
        <taxon>Bacteria</taxon>
        <taxon>Bacillati</taxon>
        <taxon>Bacillota</taxon>
        <taxon>Bacilli</taxon>
        <taxon>Bacillales</taxon>
        <taxon>Bacillales Family XII. Incertae Sedis</taxon>
        <taxon>Exiguobacterium</taxon>
    </lineage>
</organism>
<protein>
    <submittedName>
        <fullName evidence="6">5,10-methylene tetrahydromethanopterin reductase</fullName>
    </submittedName>
</protein>
<dbReference type="InterPro" id="IPR051260">
    <property type="entry name" value="Diverse_substr_monoxygenases"/>
</dbReference>
<dbReference type="EMBL" id="CABWKQ010000011">
    <property type="protein sequence ID" value="VWX34604.1"/>
    <property type="molecule type" value="Genomic_DNA"/>
</dbReference>
<accession>A0A653I6W1</accession>
<dbReference type="Pfam" id="PF00296">
    <property type="entry name" value="Bac_luciferase"/>
    <property type="match status" value="1"/>
</dbReference>
<dbReference type="AlphaFoldDB" id="A0A653I6W1"/>
<dbReference type="GO" id="GO:0016705">
    <property type="term" value="F:oxidoreductase activity, acting on paired donors, with incorporation or reduction of molecular oxygen"/>
    <property type="evidence" value="ECO:0007669"/>
    <property type="project" value="InterPro"/>
</dbReference>
<dbReference type="SUPFAM" id="SSF51679">
    <property type="entry name" value="Bacterial luciferase-like"/>
    <property type="match status" value="1"/>
</dbReference>
<evidence type="ECO:0000259" key="5">
    <source>
        <dbReference type="Pfam" id="PF00296"/>
    </source>
</evidence>
<dbReference type="InterPro" id="IPR036661">
    <property type="entry name" value="Luciferase-like_sf"/>
</dbReference>
<feature type="domain" description="Luciferase-like" evidence="5">
    <location>
        <begin position="31"/>
        <end position="239"/>
    </location>
</feature>
<dbReference type="PANTHER" id="PTHR30011:SF16">
    <property type="entry name" value="C2H2 FINGER DOMAIN TRANSCRIPTION FACTOR (EUROFUNG)-RELATED"/>
    <property type="match status" value="1"/>
</dbReference>
<gene>
    <name evidence="6" type="ORF">EXIGUO9Y_190063</name>
</gene>
<evidence type="ECO:0000256" key="4">
    <source>
        <dbReference type="ARBA" id="ARBA00023033"/>
    </source>
</evidence>
<keyword evidence="7" id="KW-1185">Reference proteome</keyword>
<evidence type="ECO:0000256" key="1">
    <source>
        <dbReference type="ARBA" id="ARBA00022630"/>
    </source>
</evidence>
<keyword evidence="4" id="KW-0503">Monooxygenase</keyword>
<evidence type="ECO:0000256" key="3">
    <source>
        <dbReference type="ARBA" id="ARBA00023002"/>
    </source>
</evidence>
<dbReference type="RefSeq" id="WP_159173006.1">
    <property type="nucleotide sequence ID" value="NZ_LR732311.1"/>
</dbReference>
<dbReference type="GO" id="GO:0004497">
    <property type="term" value="F:monooxygenase activity"/>
    <property type="evidence" value="ECO:0007669"/>
    <property type="project" value="UniProtKB-KW"/>
</dbReference>
<keyword evidence="3" id="KW-0560">Oxidoreductase</keyword>
<dbReference type="InterPro" id="IPR020020">
    <property type="entry name" value="Luciferase-type_oxidoreductase"/>
</dbReference>
<dbReference type="NCBIfam" id="TIGR03571">
    <property type="entry name" value="lucif_BA3436"/>
    <property type="match status" value="1"/>
</dbReference>
<dbReference type="Gene3D" id="3.20.20.30">
    <property type="entry name" value="Luciferase-like domain"/>
    <property type="match status" value="1"/>
</dbReference>
<evidence type="ECO:0000313" key="6">
    <source>
        <dbReference type="EMBL" id="VWX34604.1"/>
    </source>
</evidence>
<dbReference type="PANTHER" id="PTHR30011">
    <property type="entry name" value="ALKANESULFONATE MONOOXYGENASE-RELATED"/>
    <property type="match status" value="1"/>
</dbReference>
<keyword evidence="1" id="KW-0285">Flavoprotein</keyword>
<name>A0A653I6W1_9BACL</name>